<dbReference type="Proteomes" id="UP000762703">
    <property type="component" value="Unassembled WGS sequence"/>
</dbReference>
<dbReference type="PROSITE" id="PS50222">
    <property type="entry name" value="EF_HAND_2"/>
    <property type="match status" value="1"/>
</dbReference>
<dbReference type="InterPro" id="IPR011992">
    <property type="entry name" value="EF-hand-dom_pair"/>
</dbReference>
<dbReference type="SMART" id="SM00054">
    <property type="entry name" value="EFh"/>
    <property type="match status" value="1"/>
</dbReference>
<evidence type="ECO:0000256" key="1">
    <source>
        <dbReference type="SAM" id="Phobius"/>
    </source>
</evidence>
<evidence type="ECO:0000313" key="4">
    <source>
        <dbReference type="Proteomes" id="UP000762703"/>
    </source>
</evidence>
<evidence type="ECO:0000259" key="2">
    <source>
        <dbReference type="PROSITE" id="PS50222"/>
    </source>
</evidence>
<keyword evidence="1" id="KW-0812">Transmembrane</keyword>
<dbReference type="InterPro" id="IPR018247">
    <property type="entry name" value="EF_Hand_1_Ca_BS"/>
</dbReference>
<dbReference type="SUPFAM" id="SSF47473">
    <property type="entry name" value="EF-hand"/>
    <property type="match status" value="1"/>
</dbReference>
<keyword evidence="1" id="KW-0472">Membrane</keyword>
<sequence length="249" mass="27339">MTKYCSECGEKLNDENASFCPQCGERVNEDTKVEKNNKPLILGLVAIVVVLIIAIAFVTGGFGLFGESTSILLISESPVSNSGNFTVELVSGNQGVSGKDIQITFKNSTNSYDFTAITDNSGLANVIPNVGAGEYDVEVKFTGDDKYSKSSTSGKFNVETKITEIDSQVTSTRTEPDYESFSYTHSFEDTDKNGDGYVYLSDMNIAHTPKNIVKQMFADSDSNGDGRLNHDEYYKFMYKLNYDKSSYGL</sequence>
<evidence type="ECO:0000313" key="3">
    <source>
        <dbReference type="EMBL" id="MBE6504116.1"/>
    </source>
</evidence>
<dbReference type="EMBL" id="SUTE01000001">
    <property type="protein sequence ID" value="MBE6504116.1"/>
    <property type="molecule type" value="Genomic_DNA"/>
</dbReference>
<gene>
    <name evidence="3" type="ORF">E7Z73_00030</name>
</gene>
<dbReference type="CDD" id="cd00051">
    <property type="entry name" value="EFh"/>
    <property type="match status" value="1"/>
</dbReference>
<proteinExistence type="predicted"/>
<dbReference type="InterPro" id="IPR002048">
    <property type="entry name" value="EF_hand_dom"/>
</dbReference>
<dbReference type="Gene3D" id="1.10.238.10">
    <property type="entry name" value="EF-hand"/>
    <property type="match status" value="1"/>
</dbReference>
<feature type="domain" description="EF-hand" evidence="2">
    <location>
        <begin position="208"/>
        <end position="243"/>
    </location>
</feature>
<dbReference type="RefSeq" id="WP_303735758.1">
    <property type="nucleotide sequence ID" value="NZ_SUTE01000001.1"/>
</dbReference>
<dbReference type="PROSITE" id="PS00018">
    <property type="entry name" value="EF_HAND_1"/>
    <property type="match status" value="1"/>
</dbReference>
<organism evidence="3 4">
    <name type="scientific">Methanobrevibacter millerae</name>
    <dbReference type="NCBI Taxonomy" id="230361"/>
    <lineage>
        <taxon>Archaea</taxon>
        <taxon>Methanobacteriati</taxon>
        <taxon>Methanobacteriota</taxon>
        <taxon>Methanomada group</taxon>
        <taxon>Methanobacteria</taxon>
        <taxon>Methanobacteriales</taxon>
        <taxon>Methanobacteriaceae</taxon>
        <taxon>Methanobrevibacter</taxon>
    </lineage>
</organism>
<reference evidence="3" key="1">
    <citation type="submission" date="2019-04" db="EMBL/GenBank/DDBJ databases">
        <title>Evolution of Biomass-Degrading Anaerobic Consortia Revealed by Metagenomics.</title>
        <authorList>
            <person name="Peng X."/>
        </authorList>
    </citation>
    <scope>NUCLEOTIDE SEQUENCE</scope>
    <source>
        <strain evidence="3">SIG12</strain>
    </source>
</reference>
<name>A0A8T3VCU0_9EURY</name>
<feature type="transmembrane region" description="Helical" evidence="1">
    <location>
        <begin position="40"/>
        <end position="65"/>
    </location>
</feature>
<comment type="caution">
    <text evidence="3">The sequence shown here is derived from an EMBL/GenBank/DDBJ whole genome shotgun (WGS) entry which is preliminary data.</text>
</comment>
<accession>A0A8T3VCU0</accession>
<dbReference type="GO" id="GO:0005509">
    <property type="term" value="F:calcium ion binding"/>
    <property type="evidence" value="ECO:0007669"/>
    <property type="project" value="InterPro"/>
</dbReference>
<protein>
    <submittedName>
        <fullName evidence="3">Zinc-ribbon domain-containing protein</fullName>
    </submittedName>
</protein>
<dbReference type="AlphaFoldDB" id="A0A8T3VCU0"/>
<keyword evidence="1" id="KW-1133">Transmembrane helix</keyword>